<dbReference type="InterPro" id="IPR051410">
    <property type="entry name" value="Ferric/Cupric_Reductase"/>
</dbReference>
<comment type="similarity">
    <text evidence="2">Belongs to the ferric reductase (FRE) family.</text>
</comment>
<keyword evidence="4" id="KW-0813">Transport</keyword>
<dbReference type="GO" id="GO:0006879">
    <property type="term" value="P:intracellular iron ion homeostasis"/>
    <property type="evidence" value="ECO:0007669"/>
    <property type="project" value="TreeGrafter"/>
</dbReference>
<dbReference type="Pfam" id="PF24784">
    <property type="entry name" value="Temptin_C"/>
    <property type="match status" value="1"/>
</dbReference>
<dbReference type="GO" id="GO:0006826">
    <property type="term" value="P:iron ion transport"/>
    <property type="evidence" value="ECO:0007669"/>
    <property type="project" value="TreeGrafter"/>
</dbReference>
<dbReference type="GO" id="GO:0052851">
    <property type="term" value="F:ferric-chelate reductase (NADPH) activity"/>
    <property type="evidence" value="ECO:0007669"/>
    <property type="project" value="UniProtKB-EC"/>
</dbReference>
<evidence type="ECO:0000256" key="3">
    <source>
        <dbReference type="ARBA" id="ARBA00012668"/>
    </source>
</evidence>
<keyword evidence="5" id="KW-1003">Cell membrane</keyword>
<sequence>MSVCTFASPVDQHIPLFIMHWQHTTIISIFPFLPRLSCYPSYSEVLPFHGACIDGCCTFGHGIATNGFHHFRTISFIDACNSATEDNVNGFGDAFEDSGEVWRDRYCVADSDGDGFSNGDELGDPCCIYNYWRAHGKPTELGNLLYPDQPSPIATPLSVAGVKVSRAASGYIVEWADALKDSEECVCTVVVRYNNGDQLTVPWGQRHAVIPNNISEIRLASRNLFGRSPFSDSLPLGAVGPEDHPTRYDEALTMDSPDKPRAPSQTVDDGTVVLISPLVFYFGTGLLLFVGGYLLKNRMNQRFLLFLWPSPKECLCTIIGVGAGIGLLFALKAERDYKIFYQSALGHVAALFMAFVITMGNRSLIERVLHCGFEQLPLYHAIFAYLAVFAGIAHGIMEIYITGFAFPGSNMVYAVIALALFGVIILTVLGFQQVKVITYDLFRLLHVVLVTIISFLLILHTINTERSGVAAAIILGVAVLTHVPAKLVIIWRLVRPNFVVKRAIVLGGKAVFLEIEKTDGRKAPFKPGQWAGLSVPSVTRAAEHPFTVIPVSDNQKAVTLVIAAATGGTSTFTRSLPDDLESSTLLWILSSLVKAGTSLEGQRVTLTGPYGEAGVPAALRACSDILFICGGSGITPALSLATATMNRGQQPNVLWIARNKQMIELLSSQLAALTDKGSCKSRDSVGLFVCGPESLKESAFKAYTEIKQTSPALRAFHDCQFRFL</sequence>
<feature type="transmembrane region" description="Helical" evidence="8">
    <location>
        <begin position="272"/>
        <end position="295"/>
    </location>
</feature>
<dbReference type="InterPro" id="IPR013112">
    <property type="entry name" value="FAD-bd_8"/>
</dbReference>
<evidence type="ECO:0000256" key="1">
    <source>
        <dbReference type="ARBA" id="ARBA00004651"/>
    </source>
</evidence>
<feature type="transmembrane region" description="Helical" evidence="8">
    <location>
        <begin position="378"/>
        <end position="405"/>
    </location>
</feature>
<proteinExistence type="inferred from homology"/>
<comment type="subcellular location">
    <subcellularLocation>
        <location evidence="1">Cell membrane</location>
        <topology evidence="1">Multi-pass membrane protein</topology>
    </subcellularLocation>
</comment>
<dbReference type="EMBL" id="JAAPAO010000036">
    <property type="protein sequence ID" value="KAF4676300.1"/>
    <property type="molecule type" value="Genomic_DNA"/>
</dbReference>
<dbReference type="Gene3D" id="3.40.50.80">
    <property type="entry name" value="Nucleotide-binding domain of ferredoxin-NADP reductase (FNR) module"/>
    <property type="match status" value="1"/>
</dbReference>
<keyword evidence="8" id="KW-0472">Membrane</keyword>
<keyword evidence="6" id="KW-0560">Oxidoreductase</keyword>
<dbReference type="SUPFAM" id="SSF52343">
    <property type="entry name" value="Ferredoxin reductase-like, C-terminal NADP-linked domain"/>
    <property type="match status" value="1"/>
</dbReference>
<feature type="transmembrane region" description="Helical" evidence="8">
    <location>
        <begin position="411"/>
        <end position="429"/>
    </location>
</feature>
<evidence type="ECO:0000256" key="6">
    <source>
        <dbReference type="ARBA" id="ARBA00023002"/>
    </source>
</evidence>
<feature type="domain" description="FAD-binding FR-type" evidence="9">
    <location>
        <begin position="467"/>
        <end position="616"/>
    </location>
</feature>
<protein>
    <recommendedName>
        <fullName evidence="3">ferric-chelate reductase (NADPH)</fullName>
        <ecNumber evidence="3">1.16.1.9</ecNumber>
    </recommendedName>
</protein>
<dbReference type="AlphaFoldDB" id="A0A7J6MYN5"/>
<keyword evidence="11" id="KW-1185">Reference proteome</keyword>
<dbReference type="Proteomes" id="UP000591131">
    <property type="component" value="Unassembled WGS sequence"/>
</dbReference>
<evidence type="ECO:0000256" key="2">
    <source>
        <dbReference type="ARBA" id="ARBA00006278"/>
    </source>
</evidence>
<feature type="transmembrane region" description="Helical" evidence="8">
    <location>
        <begin position="315"/>
        <end position="333"/>
    </location>
</feature>
<keyword evidence="8" id="KW-1133">Transmembrane helix</keyword>
<feature type="transmembrane region" description="Helical" evidence="8">
    <location>
        <begin position="468"/>
        <end position="494"/>
    </location>
</feature>
<dbReference type="InterPro" id="IPR013121">
    <property type="entry name" value="Fe_red_NAD-bd_6"/>
</dbReference>
<evidence type="ECO:0000313" key="10">
    <source>
        <dbReference type="EMBL" id="KAF4676300.1"/>
    </source>
</evidence>
<accession>A0A7J6MYN5</accession>
<feature type="transmembrane region" description="Helical" evidence="8">
    <location>
        <begin position="441"/>
        <end position="462"/>
    </location>
</feature>
<dbReference type="Pfam" id="PF08030">
    <property type="entry name" value="NAD_binding_6"/>
    <property type="match status" value="1"/>
</dbReference>
<gene>
    <name evidence="10" type="ORF">FOL47_006456</name>
</gene>
<dbReference type="PROSITE" id="PS51384">
    <property type="entry name" value="FAD_FR"/>
    <property type="match status" value="1"/>
</dbReference>
<comment type="caution">
    <text evidence="10">The sequence shown here is derived from an EMBL/GenBank/DDBJ whole genome shotgun (WGS) entry which is preliminary data.</text>
</comment>
<dbReference type="EC" id="1.16.1.9" evidence="3"/>
<dbReference type="Pfam" id="PF08022">
    <property type="entry name" value="FAD_binding_8"/>
    <property type="match status" value="1"/>
</dbReference>
<evidence type="ECO:0000259" key="9">
    <source>
        <dbReference type="PROSITE" id="PS51384"/>
    </source>
</evidence>
<dbReference type="InterPro" id="IPR057626">
    <property type="entry name" value="S-S_Temptin"/>
</dbReference>
<name>A0A7J6MYN5_PERCH</name>
<comment type="catalytic activity">
    <reaction evidence="7">
        <text>2 a Fe(II)-siderophore + NADP(+) + H(+) = 2 a Fe(III)-siderophore + NADPH</text>
        <dbReference type="Rhea" id="RHEA:28795"/>
        <dbReference type="Rhea" id="RHEA-COMP:11342"/>
        <dbReference type="Rhea" id="RHEA-COMP:11344"/>
        <dbReference type="ChEBI" id="CHEBI:15378"/>
        <dbReference type="ChEBI" id="CHEBI:29033"/>
        <dbReference type="ChEBI" id="CHEBI:29034"/>
        <dbReference type="ChEBI" id="CHEBI:57783"/>
        <dbReference type="ChEBI" id="CHEBI:58349"/>
        <dbReference type="EC" id="1.16.1.9"/>
    </reaction>
</comment>
<dbReference type="InterPro" id="IPR039261">
    <property type="entry name" value="FNR_nucleotide-bd"/>
</dbReference>
<keyword evidence="8" id="KW-0812">Transmembrane</keyword>
<reference evidence="10 11" key="1">
    <citation type="submission" date="2020-04" db="EMBL/GenBank/DDBJ databases">
        <title>Perkinsus chesapeaki whole genome sequence.</title>
        <authorList>
            <person name="Bogema D.R."/>
        </authorList>
    </citation>
    <scope>NUCLEOTIDE SEQUENCE [LARGE SCALE GENOMIC DNA]</scope>
    <source>
        <strain evidence="10">ATCC PRA-425</strain>
    </source>
</reference>
<dbReference type="InterPro" id="IPR017927">
    <property type="entry name" value="FAD-bd_FR_type"/>
</dbReference>
<feature type="transmembrane region" description="Helical" evidence="8">
    <location>
        <begin position="339"/>
        <end position="357"/>
    </location>
</feature>
<evidence type="ECO:0000256" key="4">
    <source>
        <dbReference type="ARBA" id="ARBA00022448"/>
    </source>
</evidence>
<evidence type="ECO:0000256" key="5">
    <source>
        <dbReference type="ARBA" id="ARBA00022475"/>
    </source>
</evidence>
<evidence type="ECO:0000256" key="8">
    <source>
        <dbReference type="SAM" id="Phobius"/>
    </source>
</evidence>
<dbReference type="GO" id="GO:0005886">
    <property type="term" value="C:plasma membrane"/>
    <property type="evidence" value="ECO:0007669"/>
    <property type="project" value="UniProtKB-SubCell"/>
</dbReference>
<dbReference type="OrthoDB" id="167398at2759"/>
<dbReference type="CDD" id="cd06186">
    <property type="entry name" value="NOX_Duox_like_FAD_NADP"/>
    <property type="match status" value="1"/>
</dbReference>
<dbReference type="PANTHER" id="PTHR32361">
    <property type="entry name" value="FERRIC/CUPRIC REDUCTASE TRANSMEMBRANE COMPONENT"/>
    <property type="match status" value="1"/>
</dbReference>
<organism evidence="10 11">
    <name type="scientific">Perkinsus chesapeaki</name>
    <name type="common">Clam parasite</name>
    <name type="synonym">Perkinsus andrewsi</name>
    <dbReference type="NCBI Taxonomy" id="330153"/>
    <lineage>
        <taxon>Eukaryota</taxon>
        <taxon>Sar</taxon>
        <taxon>Alveolata</taxon>
        <taxon>Perkinsozoa</taxon>
        <taxon>Perkinsea</taxon>
        <taxon>Perkinsida</taxon>
        <taxon>Perkinsidae</taxon>
        <taxon>Perkinsus</taxon>
    </lineage>
</organism>
<evidence type="ECO:0000313" key="11">
    <source>
        <dbReference type="Proteomes" id="UP000591131"/>
    </source>
</evidence>
<dbReference type="SUPFAM" id="SSF63380">
    <property type="entry name" value="Riboflavin synthase domain-like"/>
    <property type="match status" value="1"/>
</dbReference>
<dbReference type="GO" id="GO:0015677">
    <property type="term" value="P:copper ion import"/>
    <property type="evidence" value="ECO:0007669"/>
    <property type="project" value="TreeGrafter"/>
</dbReference>
<evidence type="ECO:0000256" key="7">
    <source>
        <dbReference type="ARBA" id="ARBA00048483"/>
    </source>
</evidence>
<dbReference type="InterPro" id="IPR017938">
    <property type="entry name" value="Riboflavin_synthase-like_b-brl"/>
</dbReference>